<dbReference type="HAMAP" id="MF_00451">
    <property type="entry name" value="NDP_kinase"/>
    <property type="match status" value="1"/>
</dbReference>
<evidence type="ECO:0000313" key="16">
    <source>
        <dbReference type="EMBL" id="MSR92139.1"/>
    </source>
</evidence>
<dbReference type="AlphaFoldDB" id="A0A7X2MZV5"/>
<feature type="domain" description="Nucleoside diphosphate kinase-like" evidence="15">
    <location>
        <begin position="4"/>
        <end position="137"/>
    </location>
</feature>
<evidence type="ECO:0000256" key="10">
    <source>
        <dbReference type="ARBA" id="ARBA00022842"/>
    </source>
</evidence>
<keyword evidence="10 12" id="KW-0460">Magnesium</keyword>
<evidence type="ECO:0000256" key="13">
    <source>
        <dbReference type="PROSITE-ProRule" id="PRU00706"/>
    </source>
</evidence>
<feature type="binding site" evidence="12">
    <location>
        <position position="60"/>
    </location>
    <ligand>
        <name>ATP</name>
        <dbReference type="ChEBI" id="CHEBI:30616"/>
    </ligand>
</feature>
<dbReference type="GO" id="GO:0006183">
    <property type="term" value="P:GTP biosynthetic process"/>
    <property type="evidence" value="ECO:0007669"/>
    <property type="project" value="UniProtKB-UniRule"/>
</dbReference>
<evidence type="ECO:0000256" key="6">
    <source>
        <dbReference type="ARBA" id="ARBA00022723"/>
    </source>
</evidence>
<keyword evidence="9 12" id="KW-0067">ATP-binding</keyword>
<dbReference type="EC" id="2.7.4.6" evidence="3 12"/>
<dbReference type="Pfam" id="PF00334">
    <property type="entry name" value="NDK"/>
    <property type="match status" value="1"/>
</dbReference>
<dbReference type="CDD" id="cd04413">
    <property type="entry name" value="NDPk_I"/>
    <property type="match status" value="1"/>
</dbReference>
<evidence type="ECO:0000256" key="14">
    <source>
        <dbReference type="RuleBase" id="RU004011"/>
    </source>
</evidence>
<dbReference type="PRINTS" id="PR01243">
    <property type="entry name" value="NUCDPKINASE"/>
</dbReference>
<dbReference type="PANTHER" id="PTHR11349">
    <property type="entry name" value="NUCLEOSIDE DIPHOSPHATE KINASE"/>
    <property type="match status" value="1"/>
</dbReference>
<dbReference type="InterPro" id="IPR036850">
    <property type="entry name" value="NDK-like_dom_sf"/>
</dbReference>
<name>A0A7X2MZV5_9CLOT</name>
<evidence type="ECO:0000256" key="7">
    <source>
        <dbReference type="ARBA" id="ARBA00022741"/>
    </source>
</evidence>
<comment type="similarity">
    <text evidence="2 12 13 14">Belongs to the NDK family.</text>
</comment>
<evidence type="ECO:0000256" key="1">
    <source>
        <dbReference type="ARBA" id="ARBA00001946"/>
    </source>
</evidence>
<keyword evidence="8 12" id="KW-0418">Kinase</keyword>
<comment type="catalytic activity">
    <reaction evidence="12">
        <text>a ribonucleoside 5'-diphosphate + ATP = a ribonucleoside 5'-triphosphate + ADP</text>
        <dbReference type="Rhea" id="RHEA:18113"/>
        <dbReference type="ChEBI" id="CHEBI:30616"/>
        <dbReference type="ChEBI" id="CHEBI:57930"/>
        <dbReference type="ChEBI" id="CHEBI:61557"/>
        <dbReference type="ChEBI" id="CHEBI:456216"/>
        <dbReference type="EC" id="2.7.4.6"/>
    </reaction>
</comment>
<dbReference type="RefSeq" id="WP_154532037.1">
    <property type="nucleotide sequence ID" value="NZ_JAQXTV010000079.1"/>
</dbReference>
<evidence type="ECO:0000313" key="17">
    <source>
        <dbReference type="Proteomes" id="UP000460287"/>
    </source>
</evidence>
<dbReference type="GO" id="GO:0006228">
    <property type="term" value="P:UTP biosynthetic process"/>
    <property type="evidence" value="ECO:0007669"/>
    <property type="project" value="UniProtKB-UniRule"/>
</dbReference>
<dbReference type="InterPro" id="IPR001564">
    <property type="entry name" value="Nucleoside_diP_kinase"/>
</dbReference>
<proteinExistence type="inferred from homology"/>
<dbReference type="SUPFAM" id="SSF54919">
    <property type="entry name" value="Nucleoside diphosphate kinase, NDK"/>
    <property type="match status" value="1"/>
</dbReference>
<comment type="catalytic activity">
    <reaction evidence="12">
        <text>a 2'-deoxyribonucleoside 5'-diphosphate + ATP = a 2'-deoxyribonucleoside 5'-triphosphate + ADP</text>
        <dbReference type="Rhea" id="RHEA:44640"/>
        <dbReference type="ChEBI" id="CHEBI:30616"/>
        <dbReference type="ChEBI" id="CHEBI:61560"/>
        <dbReference type="ChEBI" id="CHEBI:73316"/>
        <dbReference type="ChEBI" id="CHEBI:456216"/>
        <dbReference type="EC" id="2.7.4.6"/>
    </reaction>
</comment>
<evidence type="ECO:0000256" key="5">
    <source>
        <dbReference type="ARBA" id="ARBA00022679"/>
    </source>
</evidence>
<feature type="binding site" evidence="12">
    <location>
        <position position="115"/>
    </location>
    <ligand>
        <name>ATP</name>
        <dbReference type="ChEBI" id="CHEBI:30616"/>
    </ligand>
</feature>
<keyword evidence="12" id="KW-0597">Phosphoprotein</keyword>
<keyword evidence="7 12" id="KW-0547">Nucleotide-binding</keyword>
<accession>A0A7X2MZV5</accession>
<keyword evidence="12" id="KW-0963">Cytoplasm</keyword>
<reference evidence="16 17" key="1">
    <citation type="submission" date="2019-08" db="EMBL/GenBank/DDBJ databases">
        <title>In-depth cultivation of the pig gut microbiome towards novel bacterial diversity and tailored functional studies.</title>
        <authorList>
            <person name="Wylensek D."/>
            <person name="Hitch T.C.A."/>
            <person name="Clavel T."/>
        </authorList>
    </citation>
    <scope>NUCLEOTIDE SEQUENCE [LARGE SCALE GENOMIC DNA]</scope>
    <source>
        <strain evidence="16 17">WCA-383-APC-5B</strain>
    </source>
</reference>
<feature type="binding site" evidence="12">
    <location>
        <position position="12"/>
    </location>
    <ligand>
        <name>ATP</name>
        <dbReference type="ChEBI" id="CHEBI:30616"/>
    </ligand>
</feature>
<protein>
    <recommendedName>
        <fullName evidence="4 12">Nucleoside diphosphate kinase</fullName>
        <shortName evidence="12">NDK</shortName>
        <shortName evidence="12">NDP kinase</shortName>
        <ecNumber evidence="3 12">2.7.4.6</ecNumber>
    </recommendedName>
    <alternativeName>
        <fullName evidence="12">Nucleoside-2-P kinase</fullName>
    </alternativeName>
</protein>
<dbReference type="FunFam" id="3.30.70.141:FF:000003">
    <property type="entry name" value="Nucleoside diphosphate kinase"/>
    <property type="match status" value="1"/>
</dbReference>
<dbReference type="Proteomes" id="UP000460287">
    <property type="component" value="Unassembled WGS sequence"/>
</dbReference>
<dbReference type="PROSITE" id="PS51374">
    <property type="entry name" value="NDPK_LIKE"/>
    <property type="match status" value="1"/>
</dbReference>
<dbReference type="GO" id="GO:0004550">
    <property type="term" value="F:nucleoside diphosphate kinase activity"/>
    <property type="evidence" value="ECO:0007669"/>
    <property type="project" value="UniProtKB-UniRule"/>
</dbReference>
<keyword evidence="17" id="KW-1185">Reference proteome</keyword>
<dbReference type="GO" id="GO:0006241">
    <property type="term" value="P:CTP biosynthetic process"/>
    <property type="evidence" value="ECO:0007669"/>
    <property type="project" value="UniProtKB-UniRule"/>
</dbReference>
<dbReference type="EMBL" id="VULX01000023">
    <property type="protein sequence ID" value="MSR92139.1"/>
    <property type="molecule type" value="Genomic_DNA"/>
</dbReference>
<dbReference type="InterPro" id="IPR034907">
    <property type="entry name" value="NDK-like_dom"/>
</dbReference>
<keyword evidence="11 12" id="KW-0546">Nucleotide metabolism</keyword>
<evidence type="ECO:0000256" key="3">
    <source>
        <dbReference type="ARBA" id="ARBA00012966"/>
    </source>
</evidence>
<sequence>MADKQRSLVLIKPDAVRREIAGTIISVYEDNGLKIVAMKMMKLDREFAEEHYAEHKGKSFFENLIRTITSSELIAMVLEGEDAIERIRALNGKSDPAKAAEGTIRNRFALNGTENSVHASDCPVSAEREIAHWFPELK</sequence>
<evidence type="ECO:0000256" key="4">
    <source>
        <dbReference type="ARBA" id="ARBA00017632"/>
    </source>
</evidence>
<dbReference type="SMART" id="SM00562">
    <property type="entry name" value="NDK"/>
    <property type="match status" value="1"/>
</dbReference>
<comment type="subunit">
    <text evidence="12">Homotetramer.</text>
</comment>
<dbReference type="Gene3D" id="3.30.70.141">
    <property type="entry name" value="Nucleoside diphosphate kinase-like domain"/>
    <property type="match status" value="1"/>
</dbReference>
<organism evidence="16 17">
    <name type="scientific">Inconstantimicrobium porci</name>
    <dbReference type="NCBI Taxonomy" id="2652291"/>
    <lineage>
        <taxon>Bacteria</taxon>
        <taxon>Bacillati</taxon>
        <taxon>Bacillota</taxon>
        <taxon>Clostridia</taxon>
        <taxon>Eubacteriales</taxon>
        <taxon>Clostridiaceae</taxon>
        <taxon>Inconstantimicrobium</taxon>
    </lineage>
</organism>
<feature type="binding site" evidence="12">
    <location>
        <position position="105"/>
    </location>
    <ligand>
        <name>ATP</name>
        <dbReference type="ChEBI" id="CHEBI:30616"/>
    </ligand>
</feature>
<feature type="binding site" evidence="12">
    <location>
        <position position="88"/>
    </location>
    <ligand>
        <name>ATP</name>
        <dbReference type="ChEBI" id="CHEBI:30616"/>
    </ligand>
</feature>
<comment type="caution">
    <text evidence="16">The sequence shown here is derived from an EMBL/GenBank/DDBJ whole genome shotgun (WGS) entry which is preliminary data.</text>
</comment>
<comment type="subcellular location">
    <subcellularLocation>
        <location evidence="12">Cytoplasm</location>
    </subcellularLocation>
</comment>
<keyword evidence="5 12" id="KW-0808">Transferase</keyword>
<evidence type="ECO:0000256" key="9">
    <source>
        <dbReference type="ARBA" id="ARBA00022840"/>
    </source>
</evidence>
<comment type="function">
    <text evidence="12">Major role in the synthesis of nucleoside triphosphates other than ATP. The ATP gamma phosphate is transferred to the NDP beta phosphate via a ping-pong mechanism, using a phosphorylated active-site intermediate.</text>
</comment>
<dbReference type="GO" id="GO:0046872">
    <property type="term" value="F:metal ion binding"/>
    <property type="evidence" value="ECO:0007669"/>
    <property type="project" value="UniProtKB-KW"/>
</dbReference>
<evidence type="ECO:0000256" key="8">
    <source>
        <dbReference type="ARBA" id="ARBA00022777"/>
    </source>
</evidence>
<dbReference type="NCBIfam" id="NF001908">
    <property type="entry name" value="PRK00668.1"/>
    <property type="match status" value="1"/>
</dbReference>
<evidence type="ECO:0000256" key="2">
    <source>
        <dbReference type="ARBA" id="ARBA00008142"/>
    </source>
</evidence>
<dbReference type="GO" id="GO:0005524">
    <property type="term" value="F:ATP binding"/>
    <property type="evidence" value="ECO:0007669"/>
    <property type="project" value="UniProtKB-UniRule"/>
</dbReference>
<evidence type="ECO:0000259" key="15">
    <source>
        <dbReference type="SMART" id="SM00562"/>
    </source>
</evidence>
<dbReference type="GO" id="GO:0005737">
    <property type="term" value="C:cytoplasm"/>
    <property type="evidence" value="ECO:0007669"/>
    <property type="project" value="UniProtKB-SubCell"/>
</dbReference>
<comment type="cofactor">
    <cofactor evidence="1 12">
        <name>Mg(2+)</name>
        <dbReference type="ChEBI" id="CHEBI:18420"/>
    </cofactor>
</comment>
<gene>
    <name evidence="12" type="primary">ndk</name>
    <name evidence="16" type="ORF">FYJ33_12230</name>
</gene>
<evidence type="ECO:0000256" key="12">
    <source>
        <dbReference type="HAMAP-Rule" id="MF_00451"/>
    </source>
</evidence>
<keyword evidence="6 12" id="KW-0479">Metal-binding</keyword>
<feature type="active site" description="Pros-phosphohistidine intermediate" evidence="12">
    <location>
        <position position="118"/>
    </location>
</feature>
<comment type="caution">
    <text evidence="12 13">Lacks conserved residue(s) required for the propagation of feature annotation.</text>
</comment>
<evidence type="ECO:0000256" key="11">
    <source>
        <dbReference type="ARBA" id="ARBA00023080"/>
    </source>
</evidence>